<dbReference type="HOGENOM" id="CLU_519313_0_0_5"/>
<dbReference type="Gene3D" id="1.10.3720.10">
    <property type="entry name" value="MetI-like"/>
    <property type="match status" value="1"/>
</dbReference>
<dbReference type="GO" id="GO:0055085">
    <property type="term" value="P:transmembrane transport"/>
    <property type="evidence" value="ECO:0007669"/>
    <property type="project" value="InterPro"/>
</dbReference>
<accession>D5RNW9</accession>
<evidence type="ECO:0000256" key="2">
    <source>
        <dbReference type="ARBA" id="ARBA00022692"/>
    </source>
</evidence>
<evidence type="ECO:0000256" key="4">
    <source>
        <dbReference type="ARBA" id="ARBA00022840"/>
    </source>
</evidence>
<dbReference type="Pfam" id="PF00005">
    <property type="entry name" value="ABC_tran"/>
    <property type="match status" value="1"/>
</dbReference>
<feature type="transmembrane region" description="Helical" evidence="7">
    <location>
        <begin position="293"/>
        <end position="311"/>
    </location>
</feature>
<dbReference type="PROSITE" id="PS50928">
    <property type="entry name" value="ABC_TM1"/>
    <property type="match status" value="1"/>
</dbReference>
<feature type="domain" description="ABC transporter" evidence="8">
    <location>
        <begin position="346"/>
        <end position="525"/>
    </location>
</feature>
<keyword evidence="6 7" id="KW-0472">Membrane</keyword>
<comment type="caution">
    <text evidence="10">The sequence shown here is derived from an EMBL/GenBank/DDBJ whole genome shotgun (WGS) entry which is preliminary data.</text>
</comment>
<dbReference type="InterPro" id="IPR000515">
    <property type="entry name" value="MetI-like"/>
</dbReference>
<dbReference type="PROSITE" id="PS00211">
    <property type="entry name" value="ABC_TRANSPORTER_1"/>
    <property type="match status" value="1"/>
</dbReference>
<gene>
    <name evidence="10" type="ORF">HMPREF0731_2780</name>
</gene>
<dbReference type="Gene3D" id="3.40.50.300">
    <property type="entry name" value="P-loop containing nucleotide triphosphate hydrolases"/>
    <property type="match status" value="1"/>
</dbReference>
<feature type="non-terminal residue" evidence="10">
    <location>
        <position position="525"/>
    </location>
</feature>
<sequence>AAATRRAWRAGVLLAALALLVAPAEFLANDRPVLLWMNGALSSPVLSRPTERDLGGTLPLPADFHDPLVARLLADQGAWALWPPVRSNPLDPVHDLEGTAPTPPSARHWLGTDEQGRDVLARLIWGTRLSLGFGLALTLLSLAIGLPLGLVQGTLAGRIDLIGQRLTEIWGAVPLLMLLMILSSVLAPGFWVLAGAMAAFTWMGVAAFTRTESLRLRHQDFVRSARAAGASWRRVMLRHVLPNALAPVLASAPFLFAGGLTALAGLDLLGLGLPAGTPSLGEMLAQARNNLHAPWLAGAAVGMLTLLLLLATQLGQALRDALDPRLLPARRAEIPTPTTPDPAAVLAIRDLHLAFGPVEAVRGASLRIGRGEAVALLGDSGGGKSATAAMAAALPPPQATRLAGSVRLDGVEIIGASPGQLKRLRFAALGMVFQEPGAALNPTRPVLWQLREAIGAQPDSRLEELLAGLDLAVLRERPRAFPHELSGGQQQRAVLAMALARDPMLIIADEPTASLDPALRGAVLR</sequence>
<evidence type="ECO:0000259" key="8">
    <source>
        <dbReference type="PROSITE" id="PS50893"/>
    </source>
</evidence>
<evidence type="ECO:0000256" key="6">
    <source>
        <dbReference type="ARBA" id="ARBA00023136"/>
    </source>
</evidence>
<keyword evidence="11" id="KW-1185">Reference proteome</keyword>
<dbReference type="PANTHER" id="PTHR30325">
    <property type="entry name" value="MEMBRANE COMPONENT OF ABC TRANSPORTER"/>
    <property type="match status" value="1"/>
</dbReference>
<evidence type="ECO:0000259" key="9">
    <source>
        <dbReference type="PROSITE" id="PS50928"/>
    </source>
</evidence>
<comment type="subcellular location">
    <subcellularLocation>
        <location evidence="1 7">Cell membrane</location>
        <topology evidence="1 7">Multi-pass membrane protein</topology>
    </subcellularLocation>
</comment>
<evidence type="ECO:0000256" key="3">
    <source>
        <dbReference type="ARBA" id="ARBA00022741"/>
    </source>
</evidence>
<keyword evidence="2 7" id="KW-0812">Transmembrane</keyword>
<protein>
    <submittedName>
        <fullName evidence="10">ABC transporter, permease protein</fullName>
    </submittedName>
</protein>
<evidence type="ECO:0000256" key="5">
    <source>
        <dbReference type="ARBA" id="ARBA00022989"/>
    </source>
</evidence>
<dbReference type="SUPFAM" id="SSF52540">
    <property type="entry name" value="P-loop containing nucleoside triphosphate hydrolases"/>
    <property type="match status" value="1"/>
</dbReference>
<organism evidence="10 11">
    <name type="scientific">Pseudoroseomonas cervicalis ATCC 49957</name>
    <dbReference type="NCBI Taxonomy" id="525371"/>
    <lineage>
        <taxon>Bacteria</taxon>
        <taxon>Pseudomonadati</taxon>
        <taxon>Pseudomonadota</taxon>
        <taxon>Alphaproteobacteria</taxon>
        <taxon>Acetobacterales</taxon>
        <taxon>Roseomonadaceae</taxon>
        <taxon>Roseomonas</taxon>
    </lineage>
</organism>
<feature type="transmembrane region" description="Helical" evidence="7">
    <location>
        <begin position="244"/>
        <end position="273"/>
    </location>
</feature>
<dbReference type="PANTHER" id="PTHR30325:SF0">
    <property type="entry name" value="INNER MEMBRANE ABC TRANSPORTER PERMEASE PROTEIN YEJE"/>
    <property type="match status" value="1"/>
</dbReference>
<comment type="similarity">
    <text evidence="7">Belongs to the binding-protein-dependent transport system permease family.</text>
</comment>
<keyword evidence="5 7" id="KW-1133">Transmembrane helix</keyword>
<keyword evidence="7" id="KW-0813">Transport</keyword>
<dbReference type="InterPro" id="IPR017871">
    <property type="entry name" value="ABC_transporter-like_CS"/>
</dbReference>
<feature type="transmembrane region" description="Helical" evidence="7">
    <location>
        <begin position="169"/>
        <end position="186"/>
    </location>
</feature>
<dbReference type="GO" id="GO:0005524">
    <property type="term" value="F:ATP binding"/>
    <property type="evidence" value="ECO:0007669"/>
    <property type="project" value="UniProtKB-KW"/>
</dbReference>
<dbReference type="OrthoDB" id="9815712at2"/>
<evidence type="ECO:0000313" key="11">
    <source>
        <dbReference type="Proteomes" id="UP000005324"/>
    </source>
</evidence>
<dbReference type="InterPro" id="IPR027417">
    <property type="entry name" value="P-loop_NTPase"/>
</dbReference>
<dbReference type="Pfam" id="PF00528">
    <property type="entry name" value="BPD_transp_1"/>
    <property type="match status" value="1"/>
</dbReference>
<evidence type="ECO:0000256" key="7">
    <source>
        <dbReference type="RuleBase" id="RU363032"/>
    </source>
</evidence>
<feature type="transmembrane region" description="Helical" evidence="7">
    <location>
        <begin position="133"/>
        <end position="157"/>
    </location>
</feature>
<dbReference type="InterPro" id="IPR003439">
    <property type="entry name" value="ABC_transporter-like_ATP-bd"/>
</dbReference>
<reference evidence="10 11" key="1">
    <citation type="submission" date="2010-04" db="EMBL/GenBank/DDBJ databases">
        <authorList>
            <person name="Qin X."/>
            <person name="Bachman B."/>
            <person name="Battles P."/>
            <person name="Bell A."/>
            <person name="Bess C."/>
            <person name="Bickham C."/>
            <person name="Chaboub L."/>
            <person name="Chen D."/>
            <person name="Coyle M."/>
            <person name="Deiros D.R."/>
            <person name="Dinh H."/>
            <person name="Forbes L."/>
            <person name="Fowler G."/>
            <person name="Francisco L."/>
            <person name="Fu Q."/>
            <person name="Gubbala S."/>
            <person name="Hale W."/>
            <person name="Han Y."/>
            <person name="Hemphill L."/>
            <person name="Highlander S.K."/>
            <person name="Hirani K."/>
            <person name="Hogues M."/>
            <person name="Jackson L."/>
            <person name="Jakkamsetti A."/>
            <person name="Javaid M."/>
            <person name="Jiang H."/>
            <person name="Korchina V."/>
            <person name="Kovar C."/>
            <person name="Lara F."/>
            <person name="Lee S."/>
            <person name="Mata R."/>
            <person name="Mathew T."/>
            <person name="Moen C."/>
            <person name="Morales K."/>
            <person name="Munidasa M."/>
            <person name="Nazareth L."/>
            <person name="Ngo R."/>
            <person name="Nguyen L."/>
            <person name="Okwuonu G."/>
            <person name="Ongeri F."/>
            <person name="Patil S."/>
            <person name="Petrosino J."/>
            <person name="Pham C."/>
            <person name="Pham P."/>
            <person name="Pu L.-L."/>
            <person name="Puazo M."/>
            <person name="Raj R."/>
            <person name="Reid J."/>
            <person name="Rouhana J."/>
            <person name="Saada N."/>
            <person name="Shang Y."/>
            <person name="Simmons D."/>
            <person name="Thornton R."/>
            <person name="Warren J."/>
            <person name="Weissenberger G."/>
            <person name="Zhang J."/>
            <person name="Zhang L."/>
            <person name="Zhou C."/>
            <person name="Zhu D."/>
            <person name="Muzny D."/>
            <person name="Worley K."/>
            <person name="Gibbs R."/>
        </authorList>
    </citation>
    <scope>NUCLEOTIDE SEQUENCE [LARGE SCALE GENOMIC DNA]</scope>
    <source>
        <strain evidence="10 11">ATCC 49957</strain>
    </source>
</reference>
<dbReference type="Proteomes" id="UP000005324">
    <property type="component" value="Unassembled WGS sequence"/>
</dbReference>
<name>D5RNW9_9PROT</name>
<dbReference type="GO" id="GO:0016887">
    <property type="term" value="F:ATP hydrolysis activity"/>
    <property type="evidence" value="ECO:0007669"/>
    <property type="project" value="InterPro"/>
</dbReference>
<dbReference type="RefSeq" id="WP_007006216.1">
    <property type="nucleotide sequence ID" value="NZ_GG770970.1"/>
</dbReference>
<dbReference type="EMBL" id="ADVL01000564">
    <property type="protein sequence ID" value="EFH11000.1"/>
    <property type="molecule type" value="Genomic_DNA"/>
</dbReference>
<dbReference type="CDD" id="cd06261">
    <property type="entry name" value="TM_PBP2"/>
    <property type="match status" value="1"/>
</dbReference>
<dbReference type="GO" id="GO:0042884">
    <property type="term" value="P:microcin transport"/>
    <property type="evidence" value="ECO:0007669"/>
    <property type="project" value="TreeGrafter"/>
</dbReference>
<proteinExistence type="inferred from homology"/>
<dbReference type="GO" id="GO:0005886">
    <property type="term" value="C:plasma membrane"/>
    <property type="evidence" value="ECO:0007669"/>
    <property type="project" value="UniProtKB-SubCell"/>
</dbReference>
<dbReference type="AlphaFoldDB" id="D5RNW9"/>
<feature type="domain" description="ABC transmembrane type-1" evidence="9">
    <location>
        <begin position="127"/>
        <end position="316"/>
    </location>
</feature>
<dbReference type="SUPFAM" id="SSF161098">
    <property type="entry name" value="MetI-like"/>
    <property type="match status" value="1"/>
</dbReference>
<dbReference type="InterPro" id="IPR035906">
    <property type="entry name" value="MetI-like_sf"/>
</dbReference>
<keyword evidence="4" id="KW-0067">ATP-binding</keyword>
<feature type="non-terminal residue" evidence="10">
    <location>
        <position position="1"/>
    </location>
</feature>
<evidence type="ECO:0000256" key="1">
    <source>
        <dbReference type="ARBA" id="ARBA00004651"/>
    </source>
</evidence>
<keyword evidence="3" id="KW-0547">Nucleotide-binding</keyword>
<dbReference type="PROSITE" id="PS50893">
    <property type="entry name" value="ABC_TRANSPORTER_2"/>
    <property type="match status" value="1"/>
</dbReference>
<evidence type="ECO:0000313" key="10">
    <source>
        <dbReference type="EMBL" id="EFH11000.1"/>
    </source>
</evidence>